<feature type="region of interest" description="Disordered" evidence="4">
    <location>
        <begin position="474"/>
        <end position="532"/>
    </location>
</feature>
<name>A0A0L0SI00_ALLM3</name>
<evidence type="ECO:0000256" key="3">
    <source>
        <dbReference type="ARBA" id="ARBA00022833"/>
    </source>
</evidence>
<dbReference type="InterPro" id="IPR051854">
    <property type="entry name" value="Rho-type_GAP"/>
</dbReference>
<evidence type="ECO:0000259" key="6">
    <source>
        <dbReference type="PROSITE" id="PS50238"/>
    </source>
</evidence>
<reference evidence="7 8" key="1">
    <citation type="submission" date="2009-11" db="EMBL/GenBank/DDBJ databases">
        <title>Annotation of Allomyces macrogynus ATCC 38327.</title>
        <authorList>
            <consortium name="The Broad Institute Genome Sequencing Platform"/>
            <person name="Russ C."/>
            <person name="Cuomo C."/>
            <person name="Burger G."/>
            <person name="Gray M.W."/>
            <person name="Holland P.W.H."/>
            <person name="King N."/>
            <person name="Lang F.B.F."/>
            <person name="Roger A.J."/>
            <person name="Ruiz-Trillo I."/>
            <person name="Young S.K."/>
            <person name="Zeng Q."/>
            <person name="Gargeya S."/>
            <person name="Fitzgerald M."/>
            <person name="Haas B."/>
            <person name="Abouelleil A."/>
            <person name="Alvarado L."/>
            <person name="Arachchi H.M."/>
            <person name="Berlin A."/>
            <person name="Chapman S.B."/>
            <person name="Gearin G."/>
            <person name="Goldberg J."/>
            <person name="Griggs A."/>
            <person name="Gujja S."/>
            <person name="Hansen M."/>
            <person name="Heiman D."/>
            <person name="Howarth C."/>
            <person name="Larimer J."/>
            <person name="Lui A."/>
            <person name="MacDonald P.J.P."/>
            <person name="McCowen C."/>
            <person name="Montmayeur A."/>
            <person name="Murphy C."/>
            <person name="Neiman D."/>
            <person name="Pearson M."/>
            <person name="Priest M."/>
            <person name="Roberts A."/>
            <person name="Saif S."/>
            <person name="Shea T."/>
            <person name="Sisk P."/>
            <person name="Stolte C."/>
            <person name="Sykes S."/>
            <person name="Wortman J."/>
            <person name="Nusbaum C."/>
            <person name="Birren B."/>
        </authorList>
    </citation>
    <scope>NUCLEOTIDE SEQUENCE [LARGE SCALE GENOMIC DNA]</scope>
    <source>
        <strain evidence="7 8">ATCC 38327</strain>
    </source>
</reference>
<feature type="domain" description="Rho-GAP" evidence="6">
    <location>
        <begin position="278"/>
        <end position="470"/>
    </location>
</feature>
<organism evidence="7 8">
    <name type="scientific">Allomyces macrogynus (strain ATCC 38327)</name>
    <name type="common">Allomyces javanicus var. macrogynus</name>
    <dbReference type="NCBI Taxonomy" id="578462"/>
    <lineage>
        <taxon>Eukaryota</taxon>
        <taxon>Fungi</taxon>
        <taxon>Fungi incertae sedis</taxon>
        <taxon>Blastocladiomycota</taxon>
        <taxon>Blastocladiomycetes</taxon>
        <taxon>Blastocladiales</taxon>
        <taxon>Blastocladiaceae</taxon>
        <taxon>Allomyces</taxon>
    </lineage>
</organism>
<evidence type="ECO:0000256" key="4">
    <source>
        <dbReference type="SAM" id="MobiDB-lite"/>
    </source>
</evidence>
<feature type="region of interest" description="Disordered" evidence="4">
    <location>
        <begin position="544"/>
        <end position="564"/>
    </location>
</feature>
<dbReference type="STRING" id="578462.A0A0L0SI00"/>
<dbReference type="SUPFAM" id="SSF57889">
    <property type="entry name" value="Cysteine-rich domain"/>
    <property type="match status" value="1"/>
</dbReference>
<gene>
    <name evidence="7" type="ORF">AMAG_07382</name>
</gene>
<keyword evidence="3" id="KW-0862">Zinc</keyword>
<feature type="domain" description="Phorbol-ester/DAG-type" evidence="5">
    <location>
        <begin position="175"/>
        <end position="226"/>
    </location>
</feature>
<dbReference type="InterPro" id="IPR002219">
    <property type="entry name" value="PKC_DAG/PE"/>
</dbReference>
<dbReference type="EMBL" id="GG745339">
    <property type="protein sequence ID" value="KNE62136.1"/>
    <property type="molecule type" value="Genomic_DNA"/>
</dbReference>
<dbReference type="GO" id="GO:0007165">
    <property type="term" value="P:signal transduction"/>
    <property type="evidence" value="ECO:0007669"/>
    <property type="project" value="InterPro"/>
</dbReference>
<protein>
    <recommendedName>
        <fullName evidence="9">Rho-GAP domain-containing protein</fullName>
    </recommendedName>
</protein>
<feature type="compositionally biased region" description="Pro residues" evidence="4">
    <location>
        <begin position="28"/>
        <end position="47"/>
    </location>
</feature>
<feature type="region of interest" description="Disordered" evidence="4">
    <location>
        <begin position="126"/>
        <end position="149"/>
    </location>
</feature>
<dbReference type="PANTHER" id="PTHR46075:SF2">
    <property type="entry name" value="RHO GTPASE ACTIVATING PROTEIN AT 5A, ISOFORM A"/>
    <property type="match status" value="1"/>
</dbReference>
<dbReference type="GO" id="GO:0046872">
    <property type="term" value="F:metal ion binding"/>
    <property type="evidence" value="ECO:0007669"/>
    <property type="project" value="UniProtKB-KW"/>
</dbReference>
<dbReference type="InterPro" id="IPR000198">
    <property type="entry name" value="RhoGAP_dom"/>
</dbReference>
<evidence type="ECO:0008006" key="9">
    <source>
        <dbReference type="Google" id="ProtNLM"/>
    </source>
</evidence>
<dbReference type="GO" id="GO:0005096">
    <property type="term" value="F:GTPase activator activity"/>
    <property type="evidence" value="ECO:0007669"/>
    <property type="project" value="UniProtKB-KW"/>
</dbReference>
<keyword evidence="8" id="KW-1185">Reference proteome</keyword>
<evidence type="ECO:0000259" key="5">
    <source>
        <dbReference type="PROSITE" id="PS50081"/>
    </source>
</evidence>
<dbReference type="PANTHER" id="PTHR46075">
    <property type="entry name" value="CHIMERIN FAMILY MEMBER"/>
    <property type="match status" value="1"/>
</dbReference>
<evidence type="ECO:0000256" key="2">
    <source>
        <dbReference type="ARBA" id="ARBA00022723"/>
    </source>
</evidence>
<feature type="region of interest" description="Disordered" evidence="4">
    <location>
        <begin position="1"/>
        <end position="94"/>
    </location>
</feature>
<dbReference type="OrthoDB" id="79452at2759"/>
<dbReference type="VEuPathDB" id="FungiDB:AMAG_07382"/>
<dbReference type="OMA" id="THAAYAG"/>
<dbReference type="Gene3D" id="1.10.555.10">
    <property type="entry name" value="Rho GTPase activation protein"/>
    <property type="match status" value="1"/>
</dbReference>
<reference evidence="8" key="2">
    <citation type="submission" date="2009-11" db="EMBL/GenBank/DDBJ databases">
        <title>The Genome Sequence of Allomyces macrogynus strain ATCC 38327.</title>
        <authorList>
            <consortium name="The Broad Institute Genome Sequencing Platform"/>
            <person name="Russ C."/>
            <person name="Cuomo C."/>
            <person name="Shea T."/>
            <person name="Young S.K."/>
            <person name="Zeng Q."/>
            <person name="Koehrsen M."/>
            <person name="Haas B."/>
            <person name="Borodovsky M."/>
            <person name="Guigo R."/>
            <person name="Alvarado L."/>
            <person name="Berlin A."/>
            <person name="Borenstein D."/>
            <person name="Chen Z."/>
            <person name="Engels R."/>
            <person name="Freedman E."/>
            <person name="Gellesch M."/>
            <person name="Goldberg J."/>
            <person name="Griggs A."/>
            <person name="Gujja S."/>
            <person name="Heiman D."/>
            <person name="Hepburn T."/>
            <person name="Howarth C."/>
            <person name="Jen D."/>
            <person name="Larson L."/>
            <person name="Lewis B."/>
            <person name="Mehta T."/>
            <person name="Park D."/>
            <person name="Pearson M."/>
            <person name="Roberts A."/>
            <person name="Saif S."/>
            <person name="Shenoy N."/>
            <person name="Sisk P."/>
            <person name="Stolte C."/>
            <person name="Sykes S."/>
            <person name="Walk T."/>
            <person name="White J."/>
            <person name="Yandava C."/>
            <person name="Burger G."/>
            <person name="Gray M.W."/>
            <person name="Holland P.W.H."/>
            <person name="King N."/>
            <person name="Lang F.B.F."/>
            <person name="Roger A.J."/>
            <person name="Ruiz-Trillo I."/>
            <person name="Lander E."/>
            <person name="Nusbaum C."/>
        </authorList>
    </citation>
    <scope>NUCLEOTIDE SEQUENCE [LARGE SCALE GENOMIC DNA]</scope>
    <source>
        <strain evidence="8">ATCC 38327</strain>
    </source>
</reference>
<evidence type="ECO:0000313" key="8">
    <source>
        <dbReference type="Proteomes" id="UP000054350"/>
    </source>
</evidence>
<feature type="compositionally biased region" description="Low complexity" evidence="4">
    <location>
        <begin position="128"/>
        <end position="138"/>
    </location>
</feature>
<dbReference type="InterPro" id="IPR046349">
    <property type="entry name" value="C1-like_sf"/>
</dbReference>
<dbReference type="SMART" id="SM00109">
    <property type="entry name" value="C1"/>
    <property type="match status" value="1"/>
</dbReference>
<dbReference type="Pfam" id="PF00130">
    <property type="entry name" value="C1_1"/>
    <property type="match status" value="1"/>
</dbReference>
<dbReference type="PROSITE" id="PS50238">
    <property type="entry name" value="RHOGAP"/>
    <property type="match status" value="1"/>
</dbReference>
<keyword evidence="2" id="KW-0479">Metal-binding</keyword>
<feature type="compositionally biased region" description="Pro residues" evidence="4">
    <location>
        <begin position="505"/>
        <end position="520"/>
    </location>
</feature>
<dbReference type="Pfam" id="PF00620">
    <property type="entry name" value="RhoGAP"/>
    <property type="match status" value="1"/>
</dbReference>
<keyword evidence="1" id="KW-0343">GTPase activation</keyword>
<dbReference type="CDD" id="cd20824">
    <property type="entry name" value="C1_SpBZZ1-like"/>
    <property type="match status" value="1"/>
</dbReference>
<dbReference type="AlphaFoldDB" id="A0A0L0SI00"/>
<evidence type="ECO:0000256" key="1">
    <source>
        <dbReference type="ARBA" id="ARBA00022468"/>
    </source>
</evidence>
<dbReference type="PROSITE" id="PS00479">
    <property type="entry name" value="ZF_DAG_PE_1"/>
    <property type="match status" value="1"/>
</dbReference>
<dbReference type="PROSITE" id="PS50081">
    <property type="entry name" value="ZF_DAG_PE_2"/>
    <property type="match status" value="1"/>
</dbReference>
<feature type="compositionally biased region" description="Low complexity" evidence="4">
    <location>
        <begin position="474"/>
        <end position="504"/>
    </location>
</feature>
<dbReference type="SUPFAM" id="SSF48350">
    <property type="entry name" value="GTPase activation domain, GAP"/>
    <property type="match status" value="1"/>
</dbReference>
<accession>A0A0L0SI00</accession>
<evidence type="ECO:0000313" key="7">
    <source>
        <dbReference type="EMBL" id="KNE62136.1"/>
    </source>
</evidence>
<sequence>MAAIIRSPPSPARIDAPEPTSPVRLTSPTPPPNRTPPARPKPVPSPGPLTLAAPSGGAYRRPSFEAMGPISPSREHTFTFPTPAPKPRGKKPSKFNLVSALAKIKDKMLDDEMVVIDPATGRKMSVKLPTTPTLPNTPSTEDDTNSARSASFAPVPMAGNAAVAPASVTPVGDKSHIFIATSFSKIVKCGYCNDRIWGMGGAKEMSCRCCGYIAHMKCAPLVPPRCPGENKGSAADGTMAPLGAKVAPAGANGGGKHRPSAGNAATAMIERPDKMFGTDLTVWMANDAPTALPVVVEKGIQAVEAIGMDYEGVYRKSGPLQLVKQAVAEFEKGQVPNLADEATYGDVSVATSVVKQYLRDLPNPLITFGVYPLVREAMLHKNAGGDEAQQAAMRRALAQLPPVHYATLTYLMRHLRKIADQSSVNKMTPHNLAVVFGPTLMRDPTRAGSFYDMTAIDVVEYLLDHHDAIFAPAAPSRAAPAPPADTAAADDAAAYDEQPASSAPSPAPAPSSRGPPPPIPQRKLSHRPSRAALAAGAALAAAAAAAATPATPKDEISSLFGSDDSDLEVAASYEERLAAL</sequence>
<dbReference type="InterPro" id="IPR008936">
    <property type="entry name" value="Rho_GTPase_activation_prot"/>
</dbReference>
<dbReference type="SMART" id="SM00324">
    <property type="entry name" value="RhoGAP"/>
    <property type="match status" value="1"/>
</dbReference>
<dbReference type="Gene3D" id="3.30.60.20">
    <property type="match status" value="1"/>
</dbReference>
<proteinExistence type="predicted"/>
<dbReference type="eggNOG" id="KOG1453">
    <property type="taxonomic scope" value="Eukaryota"/>
</dbReference>
<dbReference type="Proteomes" id="UP000054350">
    <property type="component" value="Unassembled WGS sequence"/>
</dbReference>
<dbReference type="CDD" id="cd00159">
    <property type="entry name" value="RhoGAP"/>
    <property type="match status" value="1"/>
</dbReference>